<evidence type="ECO:0000259" key="2">
    <source>
        <dbReference type="Pfam" id="PF14213"/>
    </source>
</evidence>
<dbReference type="Proteomes" id="UP001365405">
    <property type="component" value="Unassembled WGS sequence"/>
</dbReference>
<evidence type="ECO:0000313" key="3">
    <source>
        <dbReference type="EMBL" id="MEK8053496.1"/>
    </source>
</evidence>
<sequence>MARQQAPRSVLSKACDCVTELAIRHPGDLAQRLAARLSLPLAEARVLCDQLADLQWLVNAGTADRPQWRPGALRQVVRRYGLAGLQEDVPWQQDFAPYFELPAHVARIAQHAFTELVNNAIDHSGGRQVTISMRQTPLQMQLLVSDDGRGVFNSIGRQFKINDPVHAMLELAKGKLSSQPERHTGRGLFFTAKMADIFDLHANGAAFQQRGWENEDWQRGRPVCGRGTSVYVAVALDTERTVDEVLRRYSADGAGYGFERTVVPMKLLTAPQVGLESRAQARRITQRLTDFRRVELDFDGLQDIGHGFADELLRVFSREHPQVQLVPVNMAPRVAALVHSVAEPAAA</sequence>
<dbReference type="InterPro" id="IPR025474">
    <property type="entry name" value="DUF4325"/>
</dbReference>
<dbReference type="InterPro" id="IPR036890">
    <property type="entry name" value="HATPase_C_sf"/>
</dbReference>
<organism evidence="3 4">
    <name type="scientific">Pseudaquabacterium inlustre</name>
    <dbReference type="NCBI Taxonomy" id="2984192"/>
    <lineage>
        <taxon>Bacteria</taxon>
        <taxon>Pseudomonadati</taxon>
        <taxon>Pseudomonadota</taxon>
        <taxon>Betaproteobacteria</taxon>
        <taxon>Burkholderiales</taxon>
        <taxon>Sphaerotilaceae</taxon>
        <taxon>Pseudaquabacterium</taxon>
    </lineage>
</organism>
<comment type="caution">
    <text evidence="3">The sequence shown here is derived from an EMBL/GenBank/DDBJ whole genome shotgun (WGS) entry which is preliminary data.</text>
</comment>
<feature type="domain" description="Histidine kinase/HSP90-like ATPase" evidence="1">
    <location>
        <begin position="99"/>
        <end position="201"/>
    </location>
</feature>
<reference evidence="3 4" key="1">
    <citation type="submission" date="2024-04" db="EMBL/GenBank/DDBJ databases">
        <title>Novel species of the genus Ideonella isolated from streams.</title>
        <authorList>
            <person name="Lu H."/>
        </authorList>
    </citation>
    <scope>NUCLEOTIDE SEQUENCE [LARGE SCALE GENOMIC DNA]</scope>
    <source>
        <strain evidence="3 4">DXS22W</strain>
    </source>
</reference>
<dbReference type="Gene3D" id="3.30.565.10">
    <property type="entry name" value="Histidine kinase-like ATPase, C-terminal domain"/>
    <property type="match status" value="1"/>
</dbReference>
<dbReference type="InterPro" id="IPR003594">
    <property type="entry name" value="HATPase_dom"/>
</dbReference>
<dbReference type="RefSeq" id="WP_341413224.1">
    <property type="nucleotide sequence ID" value="NZ_JBBUTH010000011.1"/>
</dbReference>
<dbReference type="SUPFAM" id="SSF55874">
    <property type="entry name" value="ATPase domain of HSP90 chaperone/DNA topoisomerase II/histidine kinase"/>
    <property type="match status" value="1"/>
</dbReference>
<dbReference type="EMBL" id="JBBUTH010000011">
    <property type="protein sequence ID" value="MEK8053496.1"/>
    <property type="molecule type" value="Genomic_DNA"/>
</dbReference>
<protein>
    <submittedName>
        <fullName evidence="3">DUF4325 domain-containing protein</fullName>
    </submittedName>
</protein>
<gene>
    <name evidence="3" type="ORF">AACH10_24785</name>
</gene>
<keyword evidence="4" id="KW-1185">Reference proteome</keyword>
<dbReference type="Pfam" id="PF13581">
    <property type="entry name" value="HATPase_c_2"/>
    <property type="match status" value="1"/>
</dbReference>
<evidence type="ECO:0000313" key="4">
    <source>
        <dbReference type="Proteomes" id="UP001365405"/>
    </source>
</evidence>
<feature type="domain" description="DUF4325" evidence="2">
    <location>
        <begin position="280"/>
        <end position="333"/>
    </location>
</feature>
<proteinExistence type="predicted"/>
<dbReference type="Pfam" id="PF14213">
    <property type="entry name" value="DUF4325"/>
    <property type="match status" value="1"/>
</dbReference>
<name>A0ABU9CNY4_9BURK</name>
<accession>A0ABU9CNY4</accession>
<evidence type="ECO:0000259" key="1">
    <source>
        <dbReference type="Pfam" id="PF13581"/>
    </source>
</evidence>
<dbReference type="CDD" id="cd00075">
    <property type="entry name" value="HATPase"/>
    <property type="match status" value="1"/>
</dbReference>